<dbReference type="InterPro" id="IPR052960">
    <property type="entry name" value="GlcN6P_deaminase-like"/>
</dbReference>
<organism evidence="3 4">
    <name type="scientific">Roseisolibacter agri</name>
    <dbReference type="NCBI Taxonomy" id="2014610"/>
    <lineage>
        <taxon>Bacteria</taxon>
        <taxon>Pseudomonadati</taxon>
        <taxon>Gemmatimonadota</taxon>
        <taxon>Gemmatimonadia</taxon>
        <taxon>Gemmatimonadales</taxon>
        <taxon>Gemmatimonadaceae</taxon>
        <taxon>Roseisolibacter</taxon>
    </lineage>
</organism>
<evidence type="ECO:0000259" key="2">
    <source>
        <dbReference type="Pfam" id="PF01182"/>
    </source>
</evidence>
<dbReference type="PANTHER" id="PTHR42892">
    <property type="entry name" value="GLUCOSAMINE-6-PHOSPHATE DEAMINASE-LIKE PROTEIN BT_0258-RELATED"/>
    <property type="match status" value="1"/>
</dbReference>
<dbReference type="NCBIfam" id="TIGR00502">
    <property type="entry name" value="nagB"/>
    <property type="match status" value="1"/>
</dbReference>
<sequence>MPSTVPDVRTDVGGVAEARGSHGSRGPSHVPAGSGLERIRTIVVHEHDDIARLVAGRIAALIREKQSRGERAILGLATGSTPIGVYRELIRMHREEGLSFANVVTFNLDEYYPMAPDSIHSYHRYMWENLFSHIDVRPENVHIPEGMLPRDQVDAACAAYEAKIREVGGIDFQILGIGKTGHIGFNEPGSGVESRTRLVHLDAITRKDAAADFFGEENVPREALTMGVATILDAREIAILATGEHKAGIVRRAVEGEIDIEVAATFLQRHPATTFYVDDAAAADLTRIATPWLLDEVEWTPDLMVKAVVWLSLMTGKGILKLEQRDYAEHRMSSLVARWGTPGAVNGEVFNLLGAKIRGKSKLPRERKIICFSPHPDDDVISMGGILYKLVQNRNDITVAYMTSGNIAVFDHDVRRFVDFLERLDHERGVGGAPLRAFSERVHECLAQKKPGDVDIPEVQDIKRVIREAEAVSGIEVMGLSKENARFLNLPFYQTGKVRKDPIGPADVKIVRDLLEEVQPDIILVAGDLSDPHGTHRMCKEAIDTALAELRAAGKALPEVWLYRGAWQEWPITEATWLVPMSQEELKIKIQAIFKHQSQKDSAPFPGQDEREFWQRVEQRNKETAATLDRLGLAEYFAMEAYVLA</sequence>
<dbReference type="GO" id="GO:0004342">
    <property type="term" value="F:glucosamine-6-phosphate deaminase activity"/>
    <property type="evidence" value="ECO:0007669"/>
    <property type="project" value="UniProtKB-UniRule"/>
</dbReference>
<dbReference type="Pfam" id="PF02585">
    <property type="entry name" value="PIG-L"/>
    <property type="match status" value="1"/>
</dbReference>
<reference evidence="3" key="1">
    <citation type="submission" date="2022-08" db="EMBL/GenBank/DDBJ databases">
        <title>Draft genome sequencing of Roseisolibacter agri AW1220.</title>
        <authorList>
            <person name="Tobiishi Y."/>
            <person name="Tonouchi A."/>
        </authorList>
    </citation>
    <scope>NUCLEOTIDE SEQUENCE</scope>
    <source>
        <strain evidence="3">AW1220</strain>
    </source>
</reference>
<dbReference type="PANTHER" id="PTHR42892:SF1">
    <property type="entry name" value="GLUCOSAMINE-6-PHOSPHATE ISOMERASE"/>
    <property type="match status" value="1"/>
</dbReference>
<dbReference type="SUPFAM" id="SSF102588">
    <property type="entry name" value="LmbE-like"/>
    <property type="match status" value="1"/>
</dbReference>
<dbReference type="InterPro" id="IPR003737">
    <property type="entry name" value="GlcNAc_PI_deacetylase-related"/>
</dbReference>
<accession>A0AA37QJF8</accession>
<dbReference type="Pfam" id="PF01182">
    <property type="entry name" value="Glucosamine_iso"/>
    <property type="match status" value="1"/>
</dbReference>
<dbReference type="Gene3D" id="3.40.50.1360">
    <property type="match status" value="1"/>
</dbReference>
<comment type="caution">
    <text evidence="3">The sequence shown here is derived from an EMBL/GenBank/DDBJ whole genome shotgun (WGS) entry which is preliminary data.</text>
</comment>
<dbReference type="InterPro" id="IPR024078">
    <property type="entry name" value="LmbE-like_dom_sf"/>
</dbReference>
<keyword evidence="4" id="KW-1185">Reference proteome</keyword>
<dbReference type="NCBIfam" id="NF002557">
    <property type="entry name" value="PRK02122.1"/>
    <property type="match status" value="1"/>
</dbReference>
<dbReference type="CDD" id="cd01399">
    <property type="entry name" value="GlcN6P_deaminase"/>
    <property type="match status" value="1"/>
</dbReference>
<evidence type="ECO:0000313" key="4">
    <source>
        <dbReference type="Proteomes" id="UP001161325"/>
    </source>
</evidence>
<dbReference type="GO" id="GO:0006046">
    <property type="term" value="P:N-acetylglucosamine catabolic process"/>
    <property type="evidence" value="ECO:0007669"/>
    <property type="project" value="UniProtKB-UniRule"/>
</dbReference>
<dbReference type="SUPFAM" id="SSF100950">
    <property type="entry name" value="NagB/RpiA/CoA transferase-like"/>
    <property type="match status" value="1"/>
</dbReference>
<dbReference type="AlphaFoldDB" id="A0AA37QJF8"/>
<dbReference type="InterPro" id="IPR004547">
    <property type="entry name" value="Glucosamine6P_isomerase"/>
</dbReference>
<dbReference type="EMBL" id="BRXS01000006">
    <property type="protein sequence ID" value="GLC27600.1"/>
    <property type="molecule type" value="Genomic_DNA"/>
</dbReference>
<dbReference type="GO" id="GO:0005975">
    <property type="term" value="P:carbohydrate metabolic process"/>
    <property type="evidence" value="ECO:0007669"/>
    <property type="project" value="InterPro"/>
</dbReference>
<proteinExistence type="predicted"/>
<gene>
    <name evidence="3" type="ORF">rosag_41130</name>
</gene>
<feature type="domain" description="Glucosamine/galactosamine-6-phosphate isomerase" evidence="2">
    <location>
        <begin position="47"/>
        <end position="265"/>
    </location>
</feature>
<dbReference type="Proteomes" id="UP001161325">
    <property type="component" value="Unassembled WGS sequence"/>
</dbReference>
<dbReference type="EC" id="3.5.99.6" evidence="1"/>
<protein>
    <recommendedName>
        <fullName evidence="1">Glucosamine-6-phosphate deaminase</fullName>
        <ecNumber evidence="1">3.5.99.6</ecNumber>
    </recommendedName>
</protein>
<dbReference type="InterPro" id="IPR006148">
    <property type="entry name" value="Glc/Gal-6P_isomerase"/>
</dbReference>
<dbReference type="InterPro" id="IPR037171">
    <property type="entry name" value="NagB/RpiA_transferase-like"/>
</dbReference>
<evidence type="ECO:0000256" key="1">
    <source>
        <dbReference type="NCBIfam" id="TIGR00502"/>
    </source>
</evidence>
<dbReference type="RefSeq" id="WP_284352036.1">
    <property type="nucleotide sequence ID" value="NZ_BRXS01000006.1"/>
</dbReference>
<dbReference type="Gene3D" id="3.40.50.10320">
    <property type="entry name" value="LmbE-like"/>
    <property type="match status" value="1"/>
</dbReference>
<evidence type="ECO:0000313" key="3">
    <source>
        <dbReference type="EMBL" id="GLC27600.1"/>
    </source>
</evidence>
<name>A0AA37QJF8_9BACT</name>